<dbReference type="GO" id="GO:0000272">
    <property type="term" value="P:polysaccharide catabolic process"/>
    <property type="evidence" value="ECO:0007669"/>
    <property type="project" value="UniProtKB-KW"/>
</dbReference>
<feature type="compositionally biased region" description="Polar residues" evidence="9">
    <location>
        <begin position="154"/>
        <end position="163"/>
    </location>
</feature>
<dbReference type="InterPro" id="IPR040720">
    <property type="entry name" value="GH81_C"/>
</dbReference>
<dbReference type="Gene3D" id="1.20.5.420">
    <property type="entry name" value="Immunoglobulin FC, subunit C"/>
    <property type="match status" value="1"/>
</dbReference>
<dbReference type="RefSeq" id="XP_003683661.1">
    <property type="nucleotide sequence ID" value="XM_003683613.1"/>
</dbReference>
<dbReference type="OrthoDB" id="4473401at2759"/>
<dbReference type="GO" id="GO:0009986">
    <property type="term" value="C:cell surface"/>
    <property type="evidence" value="ECO:0007669"/>
    <property type="project" value="TreeGrafter"/>
</dbReference>
<evidence type="ECO:0000256" key="8">
    <source>
        <dbReference type="ARBA" id="ARBA00023326"/>
    </source>
</evidence>
<evidence type="ECO:0000313" key="13">
    <source>
        <dbReference type="Proteomes" id="UP000005666"/>
    </source>
</evidence>
<organism evidence="12 13">
    <name type="scientific">Tetrapisispora phaffii (strain ATCC 24235 / CBS 4417 / NBRC 1672 / NRRL Y-8282 / UCD 70-5)</name>
    <name type="common">Yeast</name>
    <name type="synonym">Fabospora phaffii</name>
    <dbReference type="NCBI Taxonomy" id="1071381"/>
    <lineage>
        <taxon>Eukaryota</taxon>
        <taxon>Fungi</taxon>
        <taxon>Dikarya</taxon>
        <taxon>Ascomycota</taxon>
        <taxon>Saccharomycotina</taxon>
        <taxon>Saccharomycetes</taxon>
        <taxon>Saccharomycetales</taxon>
        <taxon>Saccharomycetaceae</taxon>
        <taxon>Tetrapisispora</taxon>
    </lineage>
</organism>
<feature type="domain" description="Glycosyl hydrolase family 81 N-terminal" evidence="10">
    <location>
        <begin position="215"/>
        <end position="519"/>
    </location>
</feature>
<dbReference type="EC" id="3.2.1.39" evidence="3"/>
<dbReference type="STRING" id="1071381.G8BMU9"/>
<dbReference type="EMBL" id="HE612856">
    <property type="protein sequence ID" value="CCE61227.1"/>
    <property type="molecule type" value="Genomic_DNA"/>
</dbReference>
<feature type="region of interest" description="Disordered" evidence="9">
    <location>
        <begin position="1"/>
        <end position="49"/>
    </location>
</feature>
<evidence type="ECO:0000259" key="10">
    <source>
        <dbReference type="Pfam" id="PF03639"/>
    </source>
</evidence>
<evidence type="ECO:0000256" key="7">
    <source>
        <dbReference type="ARBA" id="ARBA00023316"/>
    </source>
</evidence>
<dbReference type="AlphaFoldDB" id="G8BMU9"/>
<dbReference type="InterPro" id="IPR005200">
    <property type="entry name" value="Endo-beta-glucanase"/>
</dbReference>
<keyword evidence="4" id="KW-0378">Hydrolase</keyword>
<gene>
    <name evidence="12" type="primary">TPHA0A01440</name>
    <name evidence="12" type="ordered locus">TPHA_0A01440</name>
</gene>
<dbReference type="Pfam" id="PF17652">
    <property type="entry name" value="Glyco_hydro81C"/>
    <property type="match status" value="1"/>
</dbReference>
<dbReference type="GO" id="GO:0030036">
    <property type="term" value="P:actin cytoskeleton organization"/>
    <property type="evidence" value="ECO:0007669"/>
    <property type="project" value="EnsemblFungi"/>
</dbReference>
<dbReference type="eggNOG" id="KOG2254">
    <property type="taxonomic scope" value="Eukaryota"/>
</dbReference>
<dbReference type="GO" id="GO:0071555">
    <property type="term" value="P:cell wall organization"/>
    <property type="evidence" value="ECO:0007669"/>
    <property type="project" value="UniProtKB-KW"/>
</dbReference>
<feature type="compositionally biased region" description="Low complexity" evidence="9">
    <location>
        <begin position="133"/>
        <end position="143"/>
    </location>
</feature>
<dbReference type="FunFam" id="1.10.287.1170:FF:000001">
    <property type="entry name" value="Endo-1,3-beta-glucanase Engl1"/>
    <property type="match status" value="1"/>
</dbReference>
<dbReference type="InterPro" id="IPR040451">
    <property type="entry name" value="GH81_N"/>
</dbReference>
<evidence type="ECO:0000256" key="3">
    <source>
        <dbReference type="ARBA" id="ARBA00012780"/>
    </source>
</evidence>
<evidence type="ECO:0000256" key="2">
    <source>
        <dbReference type="ARBA" id="ARBA00010730"/>
    </source>
</evidence>
<keyword evidence="8" id="KW-0624">Polysaccharide degradation</keyword>
<dbReference type="GeneID" id="11532557"/>
<dbReference type="GO" id="GO:0052861">
    <property type="term" value="F:endo-1,3(4)-beta-glucanase activity"/>
    <property type="evidence" value="ECO:0007669"/>
    <property type="project" value="InterPro"/>
</dbReference>
<dbReference type="PANTHER" id="PTHR31983">
    <property type="entry name" value="ENDO-1,3(4)-BETA-GLUCANASE 1"/>
    <property type="match status" value="1"/>
</dbReference>
<evidence type="ECO:0000256" key="4">
    <source>
        <dbReference type="ARBA" id="ARBA00022801"/>
    </source>
</evidence>
<evidence type="ECO:0000313" key="12">
    <source>
        <dbReference type="EMBL" id="CCE61227.1"/>
    </source>
</evidence>
<dbReference type="KEGG" id="tpf:TPHA_0A01440"/>
<keyword evidence="7" id="KW-0961">Cell wall biogenesis/degradation</keyword>
<dbReference type="GO" id="GO:0042973">
    <property type="term" value="F:glucan endo-1,3-beta-D-glucosidase activity"/>
    <property type="evidence" value="ECO:0007669"/>
    <property type="project" value="UniProtKB-EC"/>
</dbReference>
<dbReference type="PROSITE" id="PS52008">
    <property type="entry name" value="GH81"/>
    <property type="match status" value="1"/>
</dbReference>
<dbReference type="OMA" id="YIQMIHA"/>
<comment type="catalytic activity">
    <reaction evidence="1">
        <text>Hydrolysis of (1-&gt;3)-beta-D-glucosidic linkages in (1-&gt;3)-beta-D-glucans.</text>
        <dbReference type="EC" id="3.2.1.39"/>
    </reaction>
</comment>
<keyword evidence="5" id="KW-0119">Carbohydrate metabolism</keyword>
<evidence type="ECO:0000256" key="9">
    <source>
        <dbReference type="SAM" id="MobiDB-lite"/>
    </source>
</evidence>
<name>G8BMU9_TETPH</name>
<dbReference type="Pfam" id="PF03639">
    <property type="entry name" value="Glyco_hydro_81"/>
    <property type="match status" value="1"/>
</dbReference>
<dbReference type="Gene3D" id="2.70.98.30">
    <property type="entry name" value="Golgi alpha-mannosidase II, domain 4"/>
    <property type="match status" value="1"/>
</dbReference>
<keyword evidence="13" id="KW-1185">Reference proteome</keyword>
<evidence type="ECO:0000256" key="6">
    <source>
        <dbReference type="ARBA" id="ARBA00023295"/>
    </source>
</evidence>
<feature type="domain" description="Glycosyl hydrolase family 81 C-terminal" evidence="11">
    <location>
        <begin position="529"/>
        <end position="876"/>
    </location>
</feature>
<sequence>MSQLNRPVPSVNIEEIPLTAPPPYTELDPNASNESSNYSGSSVLRIPPRIPSRTNINRLIPVPKVPSRSNSIIRRQEERIQPPIPNRISGNDRYSPGPKLPPRPSSASDTPELPARLSSTGNSPVLPARPQFSPSRSNSYSRGSDCDGPPLPTRPSSRSNSENITTNLQGWYSQDPIDQQMDNLNLSNTLFDTKLGKDAPPSMFTRTDHDVQIPNVYPQYLPIETNKFYGNILLGDQTLPIWTHPYSVWYSKEDEFRGLAISHTKASQRVFGDGDPPQFFFSPPKINSLTLSAMEFQNSGNMDLQIKNPKHMSVNLEFRLSNDQFMQTPLIQGMGFVSAVYHYITPVIYSSIGFRSLEELPAISRYTQKFESILENGRKWIIYISSPDNTRIAFKKMSNNAYSADKRLPEILLQTVVDGINEIDNAAGCYPVDCVLSAISTNSTSKYGFHYKTIGFSNSGSTLMFALPHHVETFTEEMTNRKVDLYLDSTVKGIMTAYITNDFDMELATIKDLGFQPFSTIPGKNKVEYNNEQLEKIRNAASMEVMGDVIGESNLDSMYFSGKILAKYAWILYCCQFILNDSNLVNILLPKLKLAMRNFTTNTQKLPLRYDTSWKGIISSGNESQDFGNSYYNDHHFHSSYHVQAAAIIVYVEKQLGTLDWYYENKEWVEVLIRDYANPIEDKYFPVYRSFDWYHGHSWAKGLFASGDGKDQESSSEDVNAAYALKLWSIASDDQNLGHLSDIQLAVLQKSITHYFLYASNNITEPFPFIKNKVSGILFENKIDHTTYFGNLPQYIHMIHAIPITPASSFIRTPQFVKEEWDCILSQIVGGIEDGWKGIIMLNVALFNPTMSYQFFSSDTFDKKFLDPGQSLTWSLVYSAAFT</sequence>
<dbReference type="Proteomes" id="UP000005666">
    <property type="component" value="Chromosome 1"/>
</dbReference>
<feature type="region of interest" description="Disordered" evidence="9">
    <location>
        <begin position="61"/>
        <end position="163"/>
    </location>
</feature>
<evidence type="ECO:0000259" key="11">
    <source>
        <dbReference type="Pfam" id="PF17652"/>
    </source>
</evidence>
<accession>G8BMU9</accession>
<dbReference type="PANTHER" id="PTHR31983:SF0">
    <property type="entry name" value="GLUCAN ENDO-1,3-BETA-D-GLUCOSIDASE 2"/>
    <property type="match status" value="1"/>
</dbReference>
<dbReference type="Gene3D" id="1.10.287.1170">
    <property type="entry name" value="glycoside hydrolase family 81 endo-[beta] glucanase"/>
    <property type="match status" value="1"/>
</dbReference>
<comment type="similarity">
    <text evidence="2">Belongs to the glycosyl hydrolase 81 family.</text>
</comment>
<dbReference type="HOGENOM" id="CLU_005482_2_1_1"/>
<evidence type="ECO:0000256" key="1">
    <source>
        <dbReference type="ARBA" id="ARBA00000382"/>
    </source>
</evidence>
<proteinExistence type="inferred from homology"/>
<feature type="compositionally biased region" description="Low complexity" evidence="9">
    <location>
        <begin position="30"/>
        <end position="42"/>
    </location>
</feature>
<reference evidence="12 13" key="1">
    <citation type="journal article" date="2011" name="Proc. Natl. Acad. Sci. U.S.A.">
        <title>Evolutionary erosion of yeast sex chromosomes by mating-type switching accidents.</title>
        <authorList>
            <person name="Gordon J.L."/>
            <person name="Armisen D."/>
            <person name="Proux-Wera E."/>
            <person name="Oheigeartaigh S.S."/>
            <person name="Byrne K.P."/>
            <person name="Wolfe K.H."/>
        </authorList>
    </citation>
    <scope>NUCLEOTIDE SEQUENCE [LARGE SCALE GENOMIC DNA]</scope>
    <source>
        <strain evidence="13">ATCC 24235 / CBS 4417 / NBRC 1672 / NRRL Y-8282 / UCD 70-5</strain>
    </source>
</reference>
<evidence type="ECO:0000256" key="5">
    <source>
        <dbReference type="ARBA" id="ARBA00023277"/>
    </source>
</evidence>
<keyword evidence="6" id="KW-0326">Glycosidase</keyword>
<protein>
    <recommendedName>
        <fullName evidence="3">glucan endo-1,3-beta-D-glucosidase</fullName>
        <ecNumber evidence="3">3.2.1.39</ecNumber>
    </recommendedName>
</protein>